<evidence type="ECO:0000259" key="1">
    <source>
        <dbReference type="Pfam" id="PF06568"/>
    </source>
</evidence>
<dbReference type="Pfam" id="PF06568">
    <property type="entry name" value="YjiS-like"/>
    <property type="match status" value="1"/>
</dbReference>
<organism evidence="2 3">
    <name type="scientific">Salinicola lusitanus</name>
    <dbReference type="NCBI Taxonomy" id="1949085"/>
    <lineage>
        <taxon>Bacteria</taxon>
        <taxon>Pseudomonadati</taxon>
        <taxon>Pseudomonadota</taxon>
        <taxon>Gammaproteobacteria</taxon>
        <taxon>Oceanospirillales</taxon>
        <taxon>Halomonadaceae</taxon>
        <taxon>Salinicola</taxon>
    </lineage>
</organism>
<keyword evidence="3" id="KW-1185">Reference proteome</keyword>
<dbReference type="InterPro" id="IPR009506">
    <property type="entry name" value="YjiS-like"/>
</dbReference>
<protein>
    <submittedName>
        <fullName evidence="2">DUF1127 domain-containing protein</fullName>
    </submittedName>
</protein>
<dbReference type="EMBL" id="CP151919">
    <property type="protein sequence ID" value="XAD52816.1"/>
    <property type="molecule type" value="Genomic_DNA"/>
</dbReference>
<sequence length="108" mass="12114">MKFSSIFKALLQHLAANRQYRHDLNALSGLNDHMLKDIGLRRFENEIVSAFPTFDEKAKVKDRVLGDIERAAGRRKVADVTRAAEALPGVESLANKTVICRYCGERVA</sequence>
<feature type="domain" description="YjiS-like" evidence="1">
    <location>
        <begin position="10"/>
        <end position="42"/>
    </location>
</feature>
<name>A0ABZ3CNX1_9GAMM</name>
<evidence type="ECO:0000313" key="3">
    <source>
        <dbReference type="Proteomes" id="UP001453229"/>
    </source>
</evidence>
<evidence type="ECO:0000313" key="2">
    <source>
        <dbReference type="EMBL" id="XAD52816.1"/>
    </source>
</evidence>
<proteinExistence type="predicted"/>
<dbReference type="Proteomes" id="UP001453229">
    <property type="component" value="Chromosome"/>
</dbReference>
<accession>A0ABZ3CNX1</accession>
<gene>
    <name evidence="2" type="ORF">AAGT95_13305</name>
</gene>
<reference evidence="2 3" key="1">
    <citation type="submission" date="2024-04" db="EMBL/GenBank/DDBJ databases">
        <title>Salinicola lusitanus LLJ914,a marine bacterium isolated from the Okinawa Trough.</title>
        <authorList>
            <person name="Li J."/>
        </authorList>
    </citation>
    <scope>NUCLEOTIDE SEQUENCE [LARGE SCALE GENOMIC DNA]</scope>
    <source>
        <strain evidence="2 3">LLJ914</strain>
    </source>
</reference>
<dbReference type="RefSeq" id="WP_342594085.1">
    <property type="nucleotide sequence ID" value="NZ_CP151919.1"/>
</dbReference>